<keyword evidence="5" id="KW-1185">Reference proteome</keyword>
<dbReference type="PROSITE" id="PS01173">
    <property type="entry name" value="LIPASE_GDXG_HIS"/>
    <property type="match status" value="1"/>
</dbReference>
<reference evidence="5" key="1">
    <citation type="submission" date="2016-10" db="EMBL/GenBank/DDBJ databases">
        <authorList>
            <person name="Varghese N."/>
            <person name="Submissions S."/>
        </authorList>
    </citation>
    <scope>NUCLEOTIDE SEQUENCE [LARGE SCALE GENOMIC DNA]</scope>
    <source>
        <strain evidence="5">DSM 7481</strain>
    </source>
</reference>
<comment type="similarity">
    <text evidence="1">Belongs to the 'GDXG' lipolytic enzyme family.</text>
</comment>
<dbReference type="InterPro" id="IPR002168">
    <property type="entry name" value="Lipase_GDXG_HIS_AS"/>
</dbReference>
<feature type="domain" description="Alpha/beta hydrolase fold-3" evidence="3">
    <location>
        <begin position="139"/>
        <end position="343"/>
    </location>
</feature>
<evidence type="ECO:0000313" key="4">
    <source>
        <dbReference type="EMBL" id="SFD96461.1"/>
    </source>
</evidence>
<organism evidence="4 5">
    <name type="scientific">Paracidovorax konjaci</name>
    <dbReference type="NCBI Taxonomy" id="32040"/>
    <lineage>
        <taxon>Bacteria</taxon>
        <taxon>Pseudomonadati</taxon>
        <taxon>Pseudomonadota</taxon>
        <taxon>Betaproteobacteria</taxon>
        <taxon>Burkholderiales</taxon>
        <taxon>Comamonadaceae</taxon>
        <taxon>Paracidovorax</taxon>
    </lineage>
</organism>
<dbReference type="PANTHER" id="PTHR48081">
    <property type="entry name" value="AB HYDROLASE SUPERFAMILY PROTEIN C4A8.06C"/>
    <property type="match status" value="1"/>
</dbReference>
<dbReference type="InterPro" id="IPR050300">
    <property type="entry name" value="GDXG_lipolytic_enzyme"/>
</dbReference>
<dbReference type="Proteomes" id="UP000199517">
    <property type="component" value="Unassembled WGS sequence"/>
</dbReference>
<name>A0A1I1WNB4_9BURK</name>
<sequence>MIGGGLGCAGNLAFSAVPPSRSSAFRSCPFPADPFFRFRSVTAPSHSSSALQANAAAAHRLTPQMRSVIDRMHRARRPPMETVPVAEARAAYELGAGVLEIPKPALARVDELRLPARDGHALPARLYAPRQGGEPLPALLYLHGGGFTVGSIATHDTLCREIARRAGCAVVSLDYRLAPEHRFPTAVHDTWDALAWLAAEGASLGLDPARLAVGGDSAGGTLAAVAALQARDAGLPIALQLLFYPGCTAHQDTPSHAAYARGFVLEEPAITWFFSHYIDRGERDDWRFAPLNAPDVDGVAPAWVGLAECDPLVDEGIAYADRLRAAGVAVDLEIYRGVTHEFIKMGRAIPEARTAHAHAAAALRAAFGLPDPDTEETP</sequence>
<dbReference type="InterPro" id="IPR013094">
    <property type="entry name" value="AB_hydrolase_3"/>
</dbReference>
<keyword evidence="2" id="KW-0378">Hydrolase</keyword>
<dbReference type="FunFam" id="3.40.50.1820:FF:000089">
    <property type="entry name" value="Alpha/beta hydrolase"/>
    <property type="match status" value="1"/>
</dbReference>
<proteinExistence type="inferred from homology"/>
<dbReference type="AlphaFoldDB" id="A0A1I1WNB4"/>
<gene>
    <name evidence="4" type="ORF">SAMN04489710_11096</name>
</gene>
<evidence type="ECO:0000259" key="3">
    <source>
        <dbReference type="Pfam" id="PF07859"/>
    </source>
</evidence>
<dbReference type="GO" id="GO:0016787">
    <property type="term" value="F:hydrolase activity"/>
    <property type="evidence" value="ECO:0007669"/>
    <property type="project" value="UniProtKB-KW"/>
</dbReference>
<dbReference type="PANTHER" id="PTHR48081:SF8">
    <property type="entry name" value="ALPHA_BETA HYDROLASE FOLD-3 DOMAIN-CONTAINING PROTEIN-RELATED"/>
    <property type="match status" value="1"/>
</dbReference>
<dbReference type="SUPFAM" id="SSF53474">
    <property type="entry name" value="alpha/beta-Hydrolases"/>
    <property type="match status" value="1"/>
</dbReference>
<dbReference type="EMBL" id="FOMQ01000010">
    <property type="protein sequence ID" value="SFD96461.1"/>
    <property type="molecule type" value="Genomic_DNA"/>
</dbReference>
<protein>
    <submittedName>
        <fullName evidence="4">Acetyl esterase</fullName>
    </submittedName>
</protein>
<dbReference type="Gene3D" id="3.40.50.1820">
    <property type="entry name" value="alpha/beta hydrolase"/>
    <property type="match status" value="1"/>
</dbReference>
<dbReference type="InterPro" id="IPR029058">
    <property type="entry name" value="AB_hydrolase_fold"/>
</dbReference>
<evidence type="ECO:0000256" key="1">
    <source>
        <dbReference type="ARBA" id="ARBA00010515"/>
    </source>
</evidence>
<dbReference type="Pfam" id="PF07859">
    <property type="entry name" value="Abhydrolase_3"/>
    <property type="match status" value="1"/>
</dbReference>
<dbReference type="STRING" id="32040.SAMN04489710_11096"/>
<evidence type="ECO:0000313" key="5">
    <source>
        <dbReference type="Proteomes" id="UP000199517"/>
    </source>
</evidence>
<evidence type="ECO:0000256" key="2">
    <source>
        <dbReference type="ARBA" id="ARBA00022801"/>
    </source>
</evidence>
<accession>A0A1I1WNB4</accession>